<dbReference type="OrthoDB" id="596248at2"/>
<keyword evidence="16" id="KW-1185">Reference proteome</keyword>
<dbReference type="InterPro" id="IPR008969">
    <property type="entry name" value="CarboxyPept-like_regulatory"/>
</dbReference>
<dbReference type="Pfam" id="PF13715">
    <property type="entry name" value="CarbopepD_reg_2"/>
    <property type="match status" value="1"/>
</dbReference>
<comment type="subcellular location">
    <subcellularLocation>
        <location evidence="1 10">Cell outer membrane</location>
        <topology evidence="1 10">Multi-pass membrane protein</topology>
    </subcellularLocation>
</comment>
<dbReference type="SUPFAM" id="SSF56935">
    <property type="entry name" value="Porins"/>
    <property type="match status" value="1"/>
</dbReference>
<dbReference type="Pfam" id="PF07715">
    <property type="entry name" value="Plug"/>
    <property type="match status" value="1"/>
</dbReference>
<keyword evidence="5 12" id="KW-0732">Signal</keyword>
<evidence type="ECO:0000259" key="13">
    <source>
        <dbReference type="Pfam" id="PF00593"/>
    </source>
</evidence>
<evidence type="ECO:0000256" key="6">
    <source>
        <dbReference type="ARBA" id="ARBA00023077"/>
    </source>
</evidence>
<name>A0A317T8Q9_9CHLB</name>
<dbReference type="GO" id="GO:0015344">
    <property type="term" value="F:siderophore uptake transmembrane transporter activity"/>
    <property type="evidence" value="ECO:0007669"/>
    <property type="project" value="TreeGrafter"/>
</dbReference>
<feature type="domain" description="TonB-dependent receptor plug" evidence="14">
    <location>
        <begin position="135"/>
        <end position="246"/>
    </location>
</feature>
<evidence type="ECO:0000256" key="4">
    <source>
        <dbReference type="ARBA" id="ARBA00022692"/>
    </source>
</evidence>
<dbReference type="InterPro" id="IPR036942">
    <property type="entry name" value="Beta-barrel_TonB_sf"/>
</dbReference>
<dbReference type="GO" id="GO:0009279">
    <property type="term" value="C:cell outer membrane"/>
    <property type="evidence" value="ECO:0007669"/>
    <property type="project" value="UniProtKB-SubCell"/>
</dbReference>
<evidence type="ECO:0000256" key="7">
    <source>
        <dbReference type="ARBA" id="ARBA00023136"/>
    </source>
</evidence>
<evidence type="ECO:0000256" key="9">
    <source>
        <dbReference type="ARBA" id="ARBA00023237"/>
    </source>
</evidence>
<dbReference type="InterPro" id="IPR039426">
    <property type="entry name" value="TonB-dep_rcpt-like"/>
</dbReference>
<dbReference type="Pfam" id="PF00593">
    <property type="entry name" value="TonB_dep_Rec_b-barrel"/>
    <property type="match status" value="1"/>
</dbReference>
<evidence type="ECO:0000313" key="16">
    <source>
        <dbReference type="Proteomes" id="UP000246278"/>
    </source>
</evidence>
<keyword evidence="3 10" id="KW-1134">Transmembrane beta strand</keyword>
<evidence type="ECO:0000256" key="3">
    <source>
        <dbReference type="ARBA" id="ARBA00022452"/>
    </source>
</evidence>
<dbReference type="GO" id="GO:0044718">
    <property type="term" value="P:siderophore transmembrane transport"/>
    <property type="evidence" value="ECO:0007669"/>
    <property type="project" value="TreeGrafter"/>
</dbReference>
<organism evidence="15 16">
    <name type="scientific">Prosthecochloris marina</name>
    <dbReference type="NCBI Taxonomy" id="2017681"/>
    <lineage>
        <taxon>Bacteria</taxon>
        <taxon>Pseudomonadati</taxon>
        <taxon>Chlorobiota</taxon>
        <taxon>Chlorobiia</taxon>
        <taxon>Chlorobiales</taxon>
        <taxon>Chlorobiaceae</taxon>
        <taxon>Prosthecochloris</taxon>
    </lineage>
</organism>
<comment type="similarity">
    <text evidence="10 11">Belongs to the TonB-dependent receptor family.</text>
</comment>
<keyword evidence="2 10" id="KW-0813">Transport</keyword>
<dbReference type="Gene3D" id="2.170.130.10">
    <property type="entry name" value="TonB-dependent receptor, plug domain"/>
    <property type="match status" value="1"/>
</dbReference>
<dbReference type="EMBL" id="PDNZ01000002">
    <property type="protein sequence ID" value="PWW82730.1"/>
    <property type="molecule type" value="Genomic_DNA"/>
</dbReference>
<evidence type="ECO:0000256" key="1">
    <source>
        <dbReference type="ARBA" id="ARBA00004571"/>
    </source>
</evidence>
<keyword evidence="4 10" id="KW-0812">Transmembrane</keyword>
<evidence type="ECO:0000256" key="12">
    <source>
        <dbReference type="SAM" id="SignalP"/>
    </source>
</evidence>
<dbReference type="PROSITE" id="PS52016">
    <property type="entry name" value="TONB_DEPENDENT_REC_3"/>
    <property type="match status" value="1"/>
</dbReference>
<evidence type="ECO:0000256" key="8">
    <source>
        <dbReference type="ARBA" id="ARBA00023170"/>
    </source>
</evidence>
<dbReference type="Gene3D" id="2.40.170.20">
    <property type="entry name" value="TonB-dependent receptor, beta-barrel domain"/>
    <property type="match status" value="1"/>
</dbReference>
<feature type="chain" id="PRO_5016333027" evidence="12">
    <location>
        <begin position="33"/>
        <end position="825"/>
    </location>
</feature>
<evidence type="ECO:0000259" key="14">
    <source>
        <dbReference type="Pfam" id="PF07715"/>
    </source>
</evidence>
<evidence type="ECO:0000256" key="2">
    <source>
        <dbReference type="ARBA" id="ARBA00022448"/>
    </source>
</evidence>
<accession>A0A317T8Q9</accession>
<keyword evidence="8 15" id="KW-0675">Receptor</keyword>
<keyword evidence="9 10" id="KW-0998">Cell outer membrane</keyword>
<sequence>MENKYYQALPPVRLLLTIFLLTLLLLPLPAKAAGPGSLKGTITDKTDSEAVIGASAMLENTTLGSASDIEGNYTIQNIPAGTYRLKVNAIGYAPFFKMVTVNAGETTTINPQLEQTTVMASEIIVGAALYEQDRLDVPVTTSVVTTEEIREEPSPSLDQVIETVPGVNVTRSSGYSAATVQIRGSNTFQGGGIGTRVNAFYDGFPINTPETGGIVWTNVNMNAADKVEVVKGAASTLYGSAAMGGVVNVYGSLPEKFEVKAGASVGFYDNPPDSDKSEYYKDNTPWLWNSYVGIGNKTDKLNYNLLYTHSEDDGYRDNAQTQLNDVKLKVRYDIDSRQYLQLTSFYNETEAGYVSTWPYDLGPGGTFIPHPERAYDLVDDVYTDDIVSRKNALAGLNYVNLLSDDLSLDARVYYTRNEYRIDYNPTDTTQHFPPFGPFYIYDREPGEFNENKTDRYGAGLKLDWRASSKHRLLFGLDGNLVDLASTQYREDLPVPGELGSVQEKNFALFIQDEFKMTDRLTALLSLRYDWSGIDADEVTYKDYSVTPTTPWLAPTVTAEIENQSVDAISPRIALNYKATDDLSLRASAGKSFRAPTLSERLVRDAGLFVGNPNPALDKESMTGYEIGFFKNFGDRVSLDVAAYLNEYEDLIESRNINETTPSGFPIVFMYENLAKARIWGIETSLNVRPSDAVNFSLGYAYMNAKDKTDREASLAGSQNPDPDWLQYRPEHTASLSATWKPTNRLALNTNGRYVSEYKAVSTYPNPEGENYPGGFIVFNAGAKYQATDNIGISLLCRNITNEQYEEAEWFRAPGRSFLLGFDFVY</sequence>
<evidence type="ECO:0000256" key="10">
    <source>
        <dbReference type="PROSITE-ProRule" id="PRU01360"/>
    </source>
</evidence>
<evidence type="ECO:0000256" key="5">
    <source>
        <dbReference type="ARBA" id="ARBA00022729"/>
    </source>
</evidence>
<dbReference type="RefSeq" id="WP_110022447.1">
    <property type="nucleotide sequence ID" value="NZ_PDNZ01000002.1"/>
</dbReference>
<dbReference type="InterPro" id="IPR012910">
    <property type="entry name" value="Plug_dom"/>
</dbReference>
<dbReference type="PANTHER" id="PTHR30069">
    <property type="entry name" value="TONB-DEPENDENT OUTER MEMBRANE RECEPTOR"/>
    <property type="match status" value="1"/>
</dbReference>
<gene>
    <name evidence="15" type="ORF">CR164_03030</name>
</gene>
<keyword evidence="7 10" id="KW-0472">Membrane</keyword>
<feature type="domain" description="TonB-dependent receptor-like beta-barrel" evidence="13">
    <location>
        <begin position="339"/>
        <end position="798"/>
    </location>
</feature>
<protein>
    <submittedName>
        <fullName evidence="15">TonB-dependent receptor</fullName>
    </submittedName>
</protein>
<dbReference type="SUPFAM" id="SSF49464">
    <property type="entry name" value="Carboxypeptidase regulatory domain-like"/>
    <property type="match status" value="1"/>
</dbReference>
<dbReference type="InterPro" id="IPR000531">
    <property type="entry name" value="Beta-barrel_TonB"/>
</dbReference>
<proteinExistence type="inferred from homology"/>
<dbReference type="PANTHER" id="PTHR30069:SF29">
    <property type="entry name" value="HEMOGLOBIN AND HEMOGLOBIN-HAPTOGLOBIN-BINDING PROTEIN 1-RELATED"/>
    <property type="match status" value="1"/>
</dbReference>
<evidence type="ECO:0000313" key="15">
    <source>
        <dbReference type="EMBL" id="PWW82730.1"/>
    </source>
</evidence>
<feature type="signal peptide" evidence="12">
    <location>
        <begin position="1"/>
        <end position="32"/>
    </location>
</feature>
<evidence type="ECO:0000256" key="11">
    <source>
        <dbReference type="RuleBase" id="RU003357"/>
    </source>
</evidence>
<comment type="caution">
    <text evidence="15">The sequence shown here is derived from an EMBL/GenBank/DDBJ whole genome shotgun (WGS) entry which is preliminary data.</text>
</comment>
<dbReference type="InterPro" id="IPR037066">
    <property type="entry name" value="Plug_dom_sf"/>
</dbReference>
<dbReference type="Gene3D" id="2.60.40.1120">
    <property type="entry name" value="Carboxypeptidase-like, regulatory domain"/>
    <property type="match status" value="1"/>
</dbReference>
<reference evidence="16" key="1">
    <citation type="submission" date="2017-10" db="EMBL/GenBank/DDBJ databases">
        <authorList>
            <person name="Gaisin V.A."/>
            <person name="Rysina M.S."/>
            <person name="Grouzdev D.S."/>
        </authorList>
    </citation>
    <scope>NUCLEOTIDE SEQUENCE [LARGE SCALE GENOMIC DNA]</scope>
    <source>
        <strain evidence="16">V1</strain>
    </source>
</reference>
<keyword evidence="6 11" id="KW-0798">TonB box</keyword>
<dbReference type="CDD" id="cd01347">
    <property type="entry name" value="ligand_gated_channel"/>
    <property type="match status" value="1"/>
</dbReference>
<dbReference type="AlphaFoldDB" id="A0A317T8Q9"/>
<dbReference type="Proteomes" id="UP000246278">
    <property type="component" value="Unassembled WGS sequence"/>
</dbReference>